<evidence type="ECO:0000313" key="2">
    <source>
        <dbReference type="Proteomes" id="UP000331127"/>
    </source>
</evidence>
<keyword evidence="2" id="KW-1185">Reference proteome</keyword>
<evidence type="ECO:0000313" key="1">
    <source>
        <dbReference type="EMBL" id="GES13172.1"/>
    </source>
</evidence>
<dbReference type="NCBIfam" id="TIGR04267">
    <property type="entry name" value="mod_HExxH"/>
    <property type="match status" value="1"/>
</dbReference>
<accession>A0A5M3WY28</accession>
<dbReference type="EMBL" id="BLAE01000043">
    <property type="protein sequence ID" value="GES13172.1"/>
    <property type="molecule type" value="Genomic_DNA"/>
</dbReference>
<name>A0A5M3WY28_9ACTN</name>
<sequence>MTLTEHRISGQVFSELAAGAGGAAAVALLSAGQHSKHIILVRGVVDTARARNHPAAADARRAYDLLASLQIDHPDAVKSVLCHPAVGAWARQTVKALDSHDSTAAPGQLAALAAAAAIRAGARVDVDVPAVDGLITLPSLGQLLVPGGVRVATFHCRDGSAEAELAGSFIRLPSRTGEDAPGWSGLRTLAAGSPGMGLTVVVDDLDPHRMPGLDNLGGRLSRPETDRWGTVLTQAWDLLVNHHTTVADEVREAISVLTPLVAPPQGTSSSSSRETFGSVALSTPPDATSLAVTLAHETQHAKLSALLDIVRLTEPDDGSRYYAPWREDPRPVSGLLQGSYAFLGVADFWRRQREVARGEESLKANVEFARWRDAASLVADTLIRSGRLTRDGTSFVEGMKGSLGLLAREPIPDQARAVAEAAAKRHRTRWQERNGERRLVD</sequence>
<evidence type="ECO:0008006" key="3">
    <source>
        <dbReference type="Google" id="ProtNLM"/>
    </source>
</evidence>
<dbReference type="AlphaFoldDB" id="A0A5M3WY28"/>
<reference evidence="1 2" key="1">
    <citation type="submission" date="2019-10" db="EMBL/GenBank/DDBJ databases">
        <title>Whole genome shotgun sequence of Acrocarpospora macrocephala NBRC 16266.</title>
        <authorList>
            <person name="Ichikawa N."/>
            <person name="Kimura A."/>
            <person name="Kitahashi Y."/>
            <person name="Komaki H."/>
            <person name="Oguchi A."/>
        </authorList>
    </citation>
    <scope>NUCLEOTIDE SEQUENCE [LARGE SCALE GENOMIC DNA]</scope>
    <source>
        <strain evidence="1 2">NBRC 16266</strain>
    </source>
</reference>
<gene>
    <name evidence="1" type="ORF">Amac_067690</name>
</gene>
<proteinExistence type="predicted"/>
<comment type="caution">
    <text evidence="1">The sequence shown here is derived from an EMBL/GenBank/DDBJ whole genome shotgun (WGS) entry which is preliminary data.</text>
</comment>
<dbReference type="Proteomes" id="UP000331127">
    <property type="component" value="Unassembled WGS sequence"/>
</dbReference>
<dbReference type="InterPro" id="IPR026337">
    <property type="entry name" value="AKG_HExxH"/>
</dbReference>
<dbReference type="OrthoDB" id="796761at2"/>
<organism evidence="1 2">
    <name type="scientific">Acrocarpospora macrocephala</name>
    <dbReference type="NCBI Taxonomy" id="150177"/>
    <lineage>
        <taxon>Bacteria</taxon>
        <taxon>Bacillati</taxon>
        <taxon>Actinomycetota</taxon>
        <taxon>Actinomycetes</taxon>
        <taxon>Streptosporangiales</taxon>
        <taxon>Streptosporangiaceae</taxon>
        <taxon>Acrocarpospora</taxon>
    </lineage>
</organism>
<dbReference type="RefSeq" id="WP_155358438.1">
    <property type="nucleotide sequence ID" value="NZ_BAAAHL010000008.1"/>
</dbReference>
<protein>
    <recommendedName>
        <fullName evidence="3">HEXXH motif domain-containing protein</fullName>
    </recommendedName>
</protein>